<dbReference type="EMBL" id="LR797505">
    <property type="protein sequence ID" value="CAB4221799.1"/>
    <property type="molecule type" value="Genomic_DNA"/>
</dbReference>
<name>A0A6J5MF22_9CAUD</name>
<dbReference type="EMBL" id="LR797152">
    <property type="protein sequence ID" value="CAB4190183.1"/>
    <property type="molecule type" value="Genomic_DNA"/>
</dbReference>
<dbReference type="InterPro" id="IPR017686">
    <property type="entry name" value="Phg/plasmid-like_prot"/>
</dbReference>
<sequence length="301" mass="33249">MVYVGKTPWHGLGTRFDAPPSWQEASEACGAGYKVLTAGCYTQDGRELPAQYTYREDTQDIFGVVGPAYTVLQNSEMFEWFSPLIDSGLVELHTAGVLWGGKKAWCLARIAGKNLEVQDGDEIERFVLLSNAHDGSRAARAGFTPIRVVCANTEALAVNSEESNLVRLLHTSGIKSSLNALRDVMNTANSQFEATVEQYRRLAKTPINRQDIKAYVRKVLKIKPDEKVHTRTENKMRDIVAAAVDGRGNHGKTLWDAYNGVTEWLSYTSSKTDDRRVDSLWFGEAATLSSRALAIAVEMAG</sequence>
<evidence type="ECO:0000313" key="3">
    <source>
        <dbReference type="EMBL" id="CAB4190183.1"/>
    </source>
</evidence>
<evidence type="ECO:0000313" key="4">
    <source>
        <dbReference type="EMBL" id="CAB4221799.1"/>
    </source>
</evidence>
<protein>
    <submittedName>
        <fullName evidence="1">LGT_TIGR03299, phage/plasmid-like protein TIGR03299</fullName>
    </submittedName>
</protein>
<organism evidence="1">
    <name type="scientific">uncultured Caudovirales phage</name>
    <dbReference type="NCBI Taxonomy" id="2100421"/>
    <lineage>
        <taxon>Viruses</taxon>
        <taxon>Duplodnaviria</taxon>
        <taxon>Heunggongvirae</taxon>
        <taxon>Uroviricota</taxon>
        <taxon>Caudoviricetes</taxon>
        <taxon>Peduoviridae</taxon>
        <taxon>Maltschvirus</taxon>
        <taxon>Maltschvirus maltsch</taxon>
    </lineage>
</organism>
<dbReference type="Pfam" id="PF06067">
    <property type="entry name" value="DUF932"/>
    <property type="match status" value="1"/>
</dbReference>
<accession>A0A6J5MF22</accession>
<evidence type="ECO:0000313" key="2">
    <source>
        <dbReference type="EMBL" id="CAB4180706.1"/>
    </source>
</evidence>
<dbReference type="EMBL" id="LR796439">
    <property type="protein sequence ID" value="CAB4144417.1"/>
    <property type="molecule type" value="Genomic_DNA"/>
</dbReference>
<dbReference type="EMBL" id="LR796996">
    <property type="protein sequence ID" value="CAB4180706.1"/>
    <property type="molecule type" value="Genomic_DNA"/>
</dbReference>
<evidence type="ECO:0000313" key="1">
    <source>
        <dbReference type="EMBL" id="CAB4144417.1"/>
    </source>
</evidence>
<reference evidence="1" key="1">
    <citation type="submission" date="2020-04" db="EMBL/GenBank/DDBJ databases">
        <authorList>
            <person name="Chiriac C."/>
            <person name="Salcher M."/>
            <person name="Ghai R."/>
            <person name="Kavagutti S V."/>
        </authorList>
    </citation>
    <scope>NUCLEOTIDE SEQUENCE</scope>
</reference>
<gene>
    <name evidence="2" type="ORF">UFOVP1045_86</name>
    <name evidence="3" type="ORF">UFOVP1194_40</name>
    <name evidence="4" type="ORF">UFOVP1641_36</name>
    <name evidence="1" type="ORF">UFOVP466_39</name>
</gene>
<dbReference type="NCBIfam" id="TIGR03299">
    <property type="entry name" value="LGT_TIGR03299"/>
    <property type="match status" value="1"/>
</dbReference>
<proteinExistence type="predicted"/>
<dbReference type="InterPro" id="IPR026325">
    <property type="entry name" value="DUF932"/>
</dbReference>